<keyword evidence="11" id="KW-0443">Lipid metabolism</keyword>
<dbReference type="GO" id="GO:0009244">
    <property type="term" value="P:lipopolysaccharide core region biosynthetic process"/>
    <property type="evidence" value="ECO:0007669"/>
    <property type="project" value="TreeGrafter"/>
</dbReference>
<evidence type="ECO:0000256" key="9">
    <source>
        <dbReference type="ARBA" id="ARBA00022777"/>
    </source>
</evidence>
<dbReference type="GO" id="GO:0005524">
    <property type="term" value="F:ATP binding"/>
    <property type="evidence" value="ECO:0007669"/>
    <property type="project" value="UniProtKB-KW"/>
</dbReference>
<keyword evidence="14" id="KW-1185">Reference proteome</keyword>
<evidence type="ECO:0000313" key="14">
    <source>
        <dbReference type="Proteomes" id="UP000467322"/>
    </source>
</evidence>
<dbReference type="InterPro" id="IPR003758">
    <property type="entry name" value="LpxK"/>
</dbReference>
<dbReference type="UniPathway" id="UPA00359">
    <property type="reaction ID" value="UER00482"/>
</dbReference>
<keyword evidence="5" id="KW-0444">Lipid biosynthesis</keyword>
<dbReference type="AlphaFoldDB" id="A0A845MAN5"/>
<dbReference type="PANTHER" id="PTHR42724">
    <property type="entry name" value="TETRAACYLDISACCHARIDE 4'-KINASE"/>
    <property type="match status" value="1"/>
</dbReference>
<proteinExistence type="predicted"/>
<evidence type="ECO:0000256" key="10">
    <source>
        <dbReference type="ARBA" id="ARBA00022840"/>
    </source>
</evidence>
<evidence type="ECO:0000256" key="11">
    <source>
        <dbReference type="ARBA" id="ARBA00023098"/>
    </source>
</evidence>
<keyword evidence="8" id="KW-0547">Nucleotide-binding</keyword>
<evidence type="ECO:0000256" key="5">
    <source>
        <dbReference type="ARBA" id="ARBA00022516"/>
    </source>
</evidence>
<organism evidence="13 14">
    <name type="scientific">Maritimibacter harenae</name>
    <dbReference type="NCBI Taxonomy" id="2606218"/>
    <lineage>
        <taxon>Bacteria</taxon>
        <taxon>Pseudomonadati</taxon>
        <taxon>Pseudomonadota</taxon>
        <taxon>Alphaproteobacteria</taxon>
        <taxon>Rhodobacterales</taxon>
        <taxon>Roseobacteraceae</taxon>
        <taxon>Maritimibacter</taxon>
    </lineage>
</organism>
<comment type="pathway">
    <text evidence="2">Glycolipid biosynthesis; lipid IV(A) biosynthesis; lipid IV(A) from (3R)-3-hydroxytetradecanoyl-[acyl-carrier-protein] and UDP-N-acetyl-alpha-D-glucosamine: step 6/6.</text>
</comment>
<evidence type="ECO:0000256" key="8">
    <source>
        <dbReference type="ARBA" id="ARBA00022741"/>
    </source>
</evidence>
<protein>
    <recommendedName>
        <fullName evidence="4 12">Tetraacyldisaccharide 4'-kinase</fullName>
        <ecNumber evidence="3 12">2.7.1.130</ecNumber>
    </recommendedName>
</protein>
<sequence length="281" mass="30236">MATPSSPAPVLAVGSLTRRGSGKTPAAIAFCQRLTETRGAVHMVMHGTGAPRQVDPRRDTAETVGDEPLLAAAFAPTWIAQDPQAGIDAARAGGADLVILEEEGPAKVTPALRVLVEDAVRGFGNRRKWLFGDLHTAMAKGFRTAQMLVTIGPRPAQAGFRDTPLPRSEAVLEPLRTGMTWRGARVLAFAGIGNPDRFFGTLRALGAEVVRQQPLADHQEMTPTLLARLEHEALGLGAQLVTTEKDAVRLPADFRPKVLVVPVRLELSDWALFDRLVAERL</sequence>
<dbReference type="Pfam" id="PF02606">
    <property type="entry name" value="LpxK"/>
    <property type="match status" value="1"/>
</dbReference>
<evidence type="ECO:0000313" key="13">
    <source>
        <dbReference type="EMBL" id="MZR15203.1"/>
    </source>
</evidence>
<comment type="caution">
    <text evidence="13">The sequence shown here is derived from an EMBL/GenBank/DDBJ whole genome shotgun (WGS) entry which is preliminary data.</text>
</comment>
<dbReference type="EC" id="2.7.1.130" evidence="3 12"/>
<accession>A0A845MAN5</accession>
<dbReference type="NCBIfam" id="TIGR00682">
    <property type="entry name" value="lpxK"/>
    <property type="match status" value="1"/>
</dbReference>
<evidence type="ECO:0000256" key="6">
    <source>
        <dbReference type="ARBA" id="ARBA00022556"/>
    </source>
</evidence>
<evidence type="ECO:0000256" key="7">
    <source>
        <dbReference type="ARBA" id="ARBA00022679"/>
    </source>
</evidence>
<gene>
    <name evidence="13" type="primary">lpxK</name>
    <name evidence="13" type="ORF">GQE99_19465</name>
</gene>
<dbReference type="Proteomes" id="UP000467322">
    <property type="component" value="Unassembled WGS sequence"/>
</dbReference>
<keyword evidence="9 13" id="KW-0418">Kinase</keyword>
<dbReference type="GO" id="GO:0009245">
    <property type="term" value="P:lipid A biosynthetic process"/>
    <property type="evidence" value="ECO:0007669"/>
    <property type="project" value="UniProtKB-UniRule"/>
</dbReference>
<keyword evidence="10" id="KW-0067">ATP-binding</keyword>
<reference evidence="13 14" key="1">
    <citation type="submission" date="2019-12" db="EMBL/GenBank/DDBJ databases">
        <title>Maritimibacter sp. nov. sp. isolated from sea sand.</title>
        <authorList>
            <person name="Kim J."/>
            <person name="Jeong S.E."/>
            <person name="Jung H.S."/>
            <person name="Jeon C.O."/>
        </authorList>
    </citation>
    <scope>NUCLEOTIDE SEQUENCE [LARGE SCALE GENOMIC DNA]</scope>
    <source>
        <strain evidence="13 14">DP07</strain>
    </source>
</reference>
<keyword evidence="7 13" id="KW-0808">Transferase</keyword>
<evidence type="ECO:0000256" key="2">
    <source>
        <dbReference type="ARBA" id="ARBA00004870"/>
    </source>
</evidence>
<dbReference type="RefSeq" id="WP_161353622.1">
    <property type="nucleotide sequence ID" value="NZ_WTUX01000022.1"/>
</dbReference>
<evidence type="ECO:0000256" key="4">
    <source>
        <dbReference type="ARBA" id="ARBA00016436"/>
    </source>
</evidence>
<dbReference type="GO" id="GO:0005886">
    <property type="term" value="C:plasma membrane"/>
    <property type="evidence" value="ECO:0007669"/>
    <property type="project" value="TreeGrafter"/>
</dbReference>
<dbReference type="EMBL" id="WTUX01000022">
    <property type="protein sequence ID" value="MZR15203.1"/>
    <property type="molecule type" value="Genomic_DNA"/>
</dbReference>
<evidence type="ECO:0000256" key="12">
    <source>
        <dbReference type="NCBIfam" id="TIGR00682"/>
    </source>
</evidence>
<keyword evidence="6" id="KW-0441">Lipid A biosynthesis</keyword>
<dbReference type="PANTHER" id="PTHR42724:SF1">
    <property type="entry name" value="TETRAACYLDISACCHARIDE 4'-KINASE, MITOCHONDRIAL-RELATED"/>
    <property type="match status" value="1"/>
</dbReference>
<name>A0A845MAN5_9RHOB</name>
<comment type="function">
    <text evidence="1">Transfers the gamma-phosphate of ATP to the 4'-position of a tetraacyldisaccharide 1-phosphate intermediate (termed DS-1-P) to form tetraacyldisaccharide 1,4'-bis-phosphate (lipid IVA).</text>
</comment>
<dbReference type="GO" id="GO:0009029">
    <property type="term" value="F:lipid-A 4'-kinase activity"/>
    <property type="evidence" value="ECO:0007669"/>
    <property type="project" value="UniProtKB-UniRule"/>
</dbReference>
<evidence type="ECO:0000256" key="3">
    <source>
        <dbReference type="ARBA" id="ARBA00012071"/>
    </source>
</evidence>
<evidence type="ECO:0000256" key="1">
    <source>
        <dbReference type="ARBA" id="ARBA00002274"/>
    </source>
</evidence>